<feature type="compositionally biased region" description="Pro residues" evidence="1">
    <location>
        <begin position="318"/>
        <end position="330"/>
    </location>
</feature>
<evidence type="ECO:0000313" key="4">
    <source>
        <dbReference type="Proteomes" id="UP000481861"/>
    </source>
</evidence>
<dbReference type="InterPro" id="IPR038607">
    <property type="entry name" value="PhoD-like_sf"/>
</dbReference>
<feature type="compositionally biased region" description="Low complexity" evidence="1">
    <location>
        <begin position="17"/>
        <end position="28"/>
    </location>
</feature>
<dbReference type="CDD" id="cd00201">
    <property type="entry name" value="WW"/>
    <property type="match status" value="1"/>
</dbReference>
<dbReference type="Proteomes" id="UP000481861">
    <property type="component" value="Unassembled WGS sequence"/>
</dbReference>
<feature type="region of interest" description="Disordered" evidence="1">
    <location>
        <begin position="295"/>
        <end position="517"/>
    </location>
</feature>
<reference evidence="3 4" key="1">
    <citation type="submission" date="2020-01" db="EMBL/GenBank/DDBJ databases">
        <authorList>
            <consortium name="DOE Joint Genome Institute"/>
            <person name="Haridas S."/>
            <person name="Albert R."/>
            <person name="Binder M."/>
            <person name="Bloem J."/>
            <person name="Labutti K."/>
            <person name="Salamov A."/>
            <person name="Andreopoulos B."/>
            <person name="Baker S.E."/>
            <person name="Barry K."/>
            <person name="Bills G."/>
            <person name="Bluhm B.H."/>
            <person name="Cannon C."/>
            <person name="Castanera R."/>
            <person name="Culley D.E."/>
            <person name="Daum C."/>
            <person name="Ezra D."/>
            <person name="Gonzalez J.B."/>
            <person name="Henrissat B."/>
            <person name="Kuo A."/>
            <person name="Liang C."/>
            <person name="Lipzen A."/>
            <person name="Lutzoni F."/>
            <person name="Magnuson J."/>
            <person name="Mondo S."/>
            <person name="Nolan M."/>
            <person name="Ohm R."/>
            <person name="Pangilinan J."/>
            <person name="Park H.-J.H."/>
            <person name="Ramirez L."/>
            <person name="Alfaro M."/>
            <person name="Sun H."/>
            <person name="Tritt A."/>
            <person name="Yoshinaga Y."/>
            <person name="Zwiers L.-H.L."/>
            <person name="Turgeon B.G."/>
            <person name="Goodwin S.B."/>
            <person name="Spatafora J.W."/>
            <person name="Crous P.W."/>
            <person name="Grigoriev I.V."/>
        </authorList>
    </citation>
    <scope>NUCLEOTIDE SEQUENCE [LARGE SCALE GENOMIC DNA]</scope>
    <source>
        <strain evidence="3 4">CBS 611.86</strain>
    </source>
</reference>
<feature type="compositionally biased region" description="Pro residues" evidence="1">
    <location>
        <begin position="257"/>
        <end position="270"/>
    </location>
</feature>
<dbReference type="InterPro" id="IPR036020">
    <property type="entry name" value="WW_dom_sf"/>
</dbReference>
<dbReference type="OrthoDB" id="2419400at2759"/>
<dbReference type="PROSITE" id="PS50020">
    <property type="entry name" value="WW_DOMAIN_2"/>
    <property type="match status" value="1"/>
</dbReference>
<evidence type="ECO:0000256" key="1">
    <source>
        <dbReference type="SAM" id="MobiDB-lite"/>
    </source>
</evidence>
<dbReference type="CDD" id="cd07389">
    <property type="entry name" value="MPP_PhoD"/>
    <property type="match status" value="1"/>
</dbReference>
<feature type="compositionally biased region" description="Polar residues" evidence="1">
    <location>
        <begin position="1253"/>
        <end position="1279"/>
    </location>
</feature>
<dbReference type="Pfam" id="PF00397">
    <property type="entry name" value="WW"/>
    <property type="match status" value="1"/>
</dbReference>
<feature type="region of interest" description="Disordered" evidence="1">
    <location>
        <begin position="1250"/>
        <end position="1294"/>
    </location>
</feature>
<organism evidence="3 4">
    <name type="scientific">Massariosphaeria phaeospora</name>
    <dbReference type="NCBI Taxonomy" id="100035"/>
    <lineage>
        <taxon>Eukaryota</taxon>
        <taxon>Fungi</taxon>
        <taxon>Dikarya</taxon>
        <taxon>Ascomycota</taxon>
        <taxon>Pezizomycotina</taxon>
        <taxon>Dothideomycetes</taxon>
        <taxon>Pleosporomycetidae</taxon>
        <taxon>Pleosporales</taxon>
        <taxon>Pleosporales incertae sedis</taxon>
        <taxon>Massariosphaeria</taxon>
    </lineage>
</organism>
<proteinExistence type="predicted"/>
<accession>A0A7C8LZG5</accession>
<dbReference type="PANTHER" id="PTHR46689">
    <property type="entry name" value="MEMBRANE PROTEIN, PUTATIVE-RELATED"/>
    <property type="match status" value="1"/>
</dbReference>
<evidence type="ECO:0000313" key="3">
    <source>
        <dbReference type="EMBL" id="KAF2864600.1"/>
    </source>
</evidence>
<dbReference type="Gene3D" id="1.20.5.340">
    <property type="match status" value="1"/>
</dbReference>
<dbReference type="InterPro" id="IPR018946">
    <property type="entry name" value="PhoD-like_MPP"/>
</dbReference>
<dbReference type="FunFam" id="2.20.70.10:FF:000028">
    <property type="entry name" value="WW domain-containing protein"/>
    <property type="match status" value="1"/>
</dbReference>
<dbReference type="Gene3D" id="3.60.21.70">
    <property type="entry name" value="PhoD-like phosphatase"/>
    <property type="match status" value="1"/>
</dbReference>
<dbReference type="SUPFAM" id="SSF51045">
    <property type="entry name" value="WW domain"/>
    <property type="match status" value="1"/>
</dbReference>
<dbReference type="EMBL" id="JAADJZ010000049">
    <property type="protein sequence ID" value="KAF2864600.1"/>
    <property type="molecule type" value="Genomic_DNA"/>
</dbReference>
<feature type="compositionally biased region" description="Low complexity" evidence="1">
    <location>
        <begin position="477"/>
        <end position="495"/>
    </location>
</feature>
<dbReference type="InterPro" id="IPR001202">
    <property type="entry name" value="WW_dom"/>
</dbReference>
<comment type="caution">
    <text evidence="3">The sequence shown here is derived from an EMBL/GenBank/DDBJ whole genome shotgun (WGS) entry which is preliminary data.</text>
</comment>
<feature type="compositionally biased region" description="Pro residues" evidence="1">
    <location>
        <begin position="174"/>
        <end position="183"/>
    </location>
</feature>
<dbReference type="PROSITE" id="PS01159">
    <property type="entry name" value="WW_DOMAIN_1"/>
    <property type="match status" value="1"/>
</dbReference>
<dbReference type="Pfam" id="PF19050">
    <property type="entry name" value="PhoD_2"/>
    <property type="match status" value="1"/>
</dbReference>
<feature type="compositionally biased region" description="Pro residues" evidence="1">
    <location>
        <begin position="496"/>
        <end position="512"/>
    </location>
</feature>
<dbReference type="Gene3D" id="2.20.70.10">
    <property type="match status" value="1"/>
</dbReference>
<gene>
    <name evidence="3" type="ORF">BDV95DRAFT_613426</name>
</gene>
<feature type="region of interest" description="Disordered" evidence="1">
    <location>
        <begin position="1"/>
        <end position="274"/>
    </location>
</feature>
<feature type="compositionally biased region" description="Pro residues" evidence="1">
    <location>
        <begin position="57"/>
        <end position="79"/>
    </location>
</feature>
<dbReference type="SMART" id="SM00456">
    <property type="entry name" value="WW"/>
    <property type="match status" value="1"/>
</dbReference>
<dbReference type="InterPro" id="IPR043904">
    <property type="entry name" value="PhoD_2-like"/>
</dbReference>
<sequence>MEGRKLGRPEEELFMRPTETPETPIVEPLKIHKRESASKSPPPRTDSAGSSSQPAFSRPPPMPTFPAPPTSPPTVPLPYPDDRPLKAPTLGQGRYTPLSERERAARNATPPDVDRRRRGSNATGPSPSSPASRARFDANDPNRPTVSGYGGPGRATDGSIQPSRLAERRGTAPKPLPESPGPETPDKEGLFQRAPQRKPSADPNPFPDYHQQYWPPPNTGAGASQPAEEALKIPNPGGVNRLSSTASTSTTRAQRGSPPPPETPIIPPPGGGIEARFAAAGIAGSSTLTNLQAQTAQNAAATQRNQVYANAQPRPALSSPPPQQMPPRRPWTPTEQPGSQPHGPPAVYQGMDQVGASSSPPQAPLPQVPTSITPAPTTNVPPEHPLAQDLGRMNISEEPPPAYSSITHPTAAAGSSIYPNEKRNQNITSPTPQAGAGAMSDPNVQQHPAFANDARPLQQMGPSPQPPSGVISPTPTASQFPHHQQQQQTQHATTPSPAPAPGPGPASPPPLPEGWIAHLDPSSGQYYYIHLPTQSTQWEFPKGPTPLNLNEPMSPASSFVNPLTSPGFGKAPLASPGFPTQTAAFAGDSLGMTAIATPTAAGFTGPPPVAGVDMYKINPTNGVYFGPYLRYTNMDIERGLWLGSILLVTNTPHPPTIHIHQSVDLSPNPRQLKANPIYKHQSWTFYRYDVDLKMEDEHSSKWTYAITSHLGCTRFEFLVAGRQETSWRFIAHSGNDFALSINANERTKIGGVGLMWKDILQKNTECGGFHVQLGLGGQIYADRMWKEIPLLKQWTGTSGKETRKNAPWTAKHEEEVCHAYFHYYTSHFDQMHLREAFAQIPHILSLDDHDIFDGFGSYPEYMQFSNMFKNIGRVGIEMYLLFQHHTTLEILRNVNNDIDLFTITGTGWHFMKYLGPCVVVVGPDTRSERNPHQVMNGPTYQGLFPKVATLPSSVQHCIWMIPVPVVYPRLESMEHFASGMATGKKAVTGTFNMLGKVTSSVAGVVGAKSVVGDGFSSVKRAIGKSGLMSSVLSPFGDIDILDELRDQWTHESKDLERTYLIRTLQGISHNKSLRMTFFSGGVDCCGAGLVHDPSKPQDHKTMYQIISSAVVNAPPSNYVLRLLHNNRALYVPANGHRSTHAPSDTKEDMMEIFTQDVNGTAREYKRLMGRRNYVACVIYDPEIVNGTFAKQCLAKEAGKLISQWTSSRHGGLLAADTAIPRFLLPQLTWGAKTLTPSTVGAVFEAKRHRSFAASHNQQQQDSTPDTSPGFSNRRFQQSLPPFAAGPSSAPAFRRPFSATAAPSKDHHFDTLKFVQRLKDEGFTEEQAEGMMRVLSDVIEERCVQPHAHAHAQVQVQPF</sequence>
<keyword evidence="4" id="KW-1185">Reference proteome</keyword>
<dbReference type="PANTHER" id="PTHR46689:SF2">
    <property type="entry name" value="WW DOMAIN PROTEIN (AFU_ORTHOLOGUE AFUA_6G06520)"/>
    <property type="match status" value="1"/>
</dbReference>
<feature type="domain" description="WW" evidence="2">
    <location>
        <begin position="509"/>
        <end position="543"/>
    </location>
</feature>
<dbReference type="GO" id="GO:0016020">
    <property type="term" value="C:membrane"/>
    <property type="evidence" value="ECO:0007669"/>
    <property type="project" value="TreeGrafter"/>
</dbReference>
<protein>
    <recommendedName>
        <fullName evidence="2">WW domain-containing protein</fullName>
    </recommendedName>
</protein>
<feature type="compositionally biased region" description="Basic and acidic residues" evidence="1">
    <location>
        <begin position="1"/>
        <end position="14"/>
    </location>
</feature>
<evidence type="ECO:0000259" key="2">
    <source>
        <dbReference type="PROSITE" id="PS50020"/>
    </source>
</evidence>
<feature type="compositionally biased region" description="Low complexity" evidence="1">
    <location>
        <begin position="1280"/>
        <end position="1294"/>
    </location>
</feature>
<name>A0A7C8LZG5_9PLEO</name>